<dbReference type="RefSeq" id="XP_050467924.1">
    <property type="nucleotide sequence ID" value="XM_050611956.1"/>
</dbReference>
<evidence type="ECO:0000313" key="2">
    <source>
        <dbReference type="Proteomes" id="UP000000560"/>
    </source>
</evidence>
<dbReference type="KEGG" id="ani:ANIA_11542"/>
<dbReference type="AlphaFoldDB" id="C8VC69"/>
<dbReference type="HOGENOM" id="CLU_2849669_0_0_1"/>
<protein>
    <submittedName>
        <fullName evidence="1">Uncharacterized protein</fullName>
    </submittedName>
</protein>
<dbReference type="Proteomes" id="UP000000560">
    <property type="component" value="Chromosome IV"/>
</dbReference>
<dbReference type="EMBL" id="BN001304">
    <property type="protein sequence ID" value="CBF79231.1"/>
    <property type="molecule type" value="Genomic_DNA"/>
</dbReference>
<reference evidence="2" key="1">
    <citation type="journal article" date="2005" name="Nature">
        <title>Sequencing of Aspergillus nidulans and comparative analysis with A. fumigatus and A. oryzae.</title>
        <authorList>
            <person name="Galagan J.E."/>
            <person name="Calvo S.E."/>
            <person name="Cuomo C."/>
            <person name="Ma L.J."/>
            <person name="Wortman J.R."/>
            <person name="Batzoglou S."/>
            <person name="Lee S.I."/>
            <person name="Basturkmen M."/>
            <person name="Spevak C.C."/>
            <person name="Clutterbuck J."/>
            <person name="Kapitonov V."/>
            <person name="Jurka J."/>
            <person name="Scazzocchio C."/>
            <person name="Farman M."/>
            <person name="Butler J."/>
            <person name="Purcell S."/>
            <person name="Harris S."/>
            <person name="Braus G.H."/>
            <person name="Draht O."/>
            <person name="Busch S."/>
            <person name="D'Enfert C."/>
            <person name="Bouchier C."/>
            <person name="Goldman G.H."/>
            <person name="Bell-Pedersen D."/>
            <person name="Griffiths-Jones S."/>
            <person name="Doonan J.H."/>
            <person name="Yu J."/>
            <person name="Vienken K."/>
            <person name="Pain A."/>
            <person name="Freitag M."/>
            <person name="Selker E.U."/>
            <person name="Archer D.B."/>
            <person name="Penalva M.A."/>
            <person name="Oakley B.R."/>
            <person name="Momany M."/>
            <person name="Tanaka T."/>
            <person name="Kumagai T."/>
            <person name="Asai K."/>
            <person name="Machida M."/>
            <person name="Nierman W.C."/>
            <person name="Denning D.W."/>
            <person name="Caddick M."/>
            <person name="Hynes M."/>
            <person name="Paoletti M."/>
            <person name="Fischer R."/>
            <person name="Miller B."/>
            <person name="Dyer P."/>
            <person name="Sachs M.S."/>
            <person name="Osmani S.A."/>
            <person name="Birren B.W."/>
        </authorList>
    </citation>
    <scope>NUCLEOTIDE SEQUENCE [LARGE SCALE GENOMIC DNA]</scope>
    <source>
        <strain evidence="2">FGSC A4 / ATCC 38163 / CBS 112.46 / NRRL 194 / M139</strain>
    </source>
</reference>
<evidence type="ECO:0000313" key="1">
    <source>
        <dbReference type="EMBL" id="CBF79231.1"/>
    </source>
</evidence>
<organism evidence="1 2">
    <name type="scientific">Emericella nidulans (strain FGSC A4 / ATCC 38163 / CBS 112.46 / NRRL 194 / M139)</name>
    <name type="common">Aspergillus nidulans</name>
    <dbReference type="NCBI Taxonomy" id="227321"/>
    <lineage>
        <taxon>Eukaryota</taxon>
        <taxon>Fungi</taxon>
        <taxon>Dikarya</taxon>
        <taxon>Ascomycota</taxon>
        <taxon>Pezizomycotina</taxon>
        <taxon>Eurotiomycetes</taxon>
        <taxon>Eurotiomycetidae</taxon>
        <taxon>Eurotiales</taxon>
        <taxon>Aspergillaceae</taxon>
        <taxon>Aspergillus</taxon>
        <taxon>Aspergillus subgen. Nidulantes</taxon>
    </lineage>
</organism>
<accession>C8VC69</accession>
<keyword evidence="2" id="KW-1185">Reference proteome</keyword>
<name>C8VC69_EMENI</name>
<reference evidence="2" key="2">
    <citation type="journal article" date="2009" name="Fungal Genet. Biol.">
        <title>The 2008 update of the Aspergillus nidulans genome annotation: a community effort.</title>
        <authorList>
            <person name="Wortman J.R."/>
            <person name="Gilsenan J.M."/>
            <person name="Joardar V."/>
            <person name="Deegan J."/>
            <person name="Clutterbuck J."/>
            <person name="Andersen M.R."/>
            <person name="Archer D."/>
            <person name="Bencina M."/>
            <person name="Braus G."/>
            <person name="Coutinho P."/>
            <person name="von Dohren H."/>
            <person name="Doonan J."/>
            <person name="Driessen A.J."/>
            <person name="Durek P."/>
            <person name="Espeso E."/>
            <person name="Fekete E."/>
            <person name="Flipphi M."/>
            <person name="Estrada C.G."/>
            <person name="Geysens S."/>
            <person name="Goldman G."/>
            <person name="de Groot P.W."/>
            <person name="Hansen K."/>
            <person name="Harris S.D."/>
            <person name="Heinekamp T."/>
            <person name="Helmstaedt K."/>
            <person name="Henrissat B."/>
            <person name="Hofmann G."/>
            <person name="Homan T."/>
            <person name="Horio T."/>
            <person name="Horiuchi H."/>
            <person name="James S."/>
            <person name="Jones M."/>
            <person name="Karaffa L."/>
            <person name="Karanyi Z."/>
            <person name="Kato M."/>
            <person name="Keller N."/>
            <person name="Kelly D.E."/>
            <person name="Kiel J.A."/>
            <person name="Kim J.M."/>
            <person name="van der Klei I.J."/>
            <person name="Klis F.M."/>
            <person name="Kovalchuk A."/>
            <person name="Krasevec N."/>
            <person name="Kubicek C.P."/>
            <person name="Liu B."/>
            <person name="Maccabe A."/>
            <person name="Meyer V."/>
            <person name="Mirabito P."/>
            <person name="Miskei M."/>
            <person name="Mos M."/>
            <person name="Mullins J."/>
            <person name="Nelson D.R."/>
            <person name="Nielsen J."/>
            <person name="Oakley B.R."/>
            <person name="Osmani S.A."/>
            <person name="Pakula T."/>
            <person name="Paszewski A."/>
            <person name="Paulsen I."/>
            <person name="Pilsyk S."/>
            <person name="Pocsi I."/>
            <person name="Punt P.J."/>
            <person name="Ram A.F."/>
            <person name="Ren Q."/>
            <person name="Robellet X."/>
            <person name="Robson G."/>
            <person name="Seiboth B."/>
            <person name="van Solingen P."/>
            <person name="Specht T."/>
            <person name="Sun J."/>
            <person name="Taheri-Talesh N."/>
            <person name="Takeshita N."/>
            <person name="Ussery D."/>
            <person name="vanKuyk P.A."/>
            <person name="Visser H."/>
            <person name="van de Vondervoort P.J."/>
            <person name="de Vries R.P."/>
            <person name="Walton J."/>
            <person name="Xiang X."/>
            <person name="Xiong Y."/>
            <person name="Zeng A.P."/>
            <person name="Brandt B.W."/>
            <person name="Cornell M.J."/>
            <person name="van den Hondel C.A."/>
            <person name="Visser J."/>
            <person name="Oliver S.G."/>
            <person name="Turner G."/>
        </authorList>
    </citation>
    <scope>GENOME REANNOTATION</scope>
    <source>
        <strain evidence="2">FGSC A4 / ATCC 38163 / CBS 112.46 / NRRL 194 / M139</strain>
    </source>
</reference>
<gene>
    <name evidence="1" type="ORF">ANIA_11542</name>
</gene>
<sequence length="65" mass="7368">MVEVEEWRGVMELDGGRPAEPKFYLGESSLSFSQKHMCELGDLDALAPERYIVPKSIKAVSRNNR</sequence>
<dbReference type="InParanoid" id="C8VC69"/>
<dbReference type="GeneID" id="74897112"/>
<proteinExistence type="predicted"/>